<dbReference type="OrthoDB" id="9801773at2"/>
<dbReference type="PANTHER" id="PTHR11092">
    <property type="entry name" value="SUGAR NUCLEOTIDE EPIMERASE RELATED"/>
    <property type="match status" value="1"/>
</dbReference>
<feature type="domain" description="NAD-dependent epimerase/dehydratase" evidence="3">
    <location>
        <begin position="175"/>
        <end position="378"/>
    </location>
</feature>
<dbReference type="KEGG" id="crd:CRES_2044"/>
<dbReference type="InterPro" id="IPR023393">
    <property type="entry name" value="START-like_dom_sf"/>
</dbReference>
<sequence length="470" mass="50857">MPTTKFHHTLPYSAEQLWEYHSRNGIVARLTPGNSRMKVIKQASNLRDGLTVFNLPVPGLTWQGQHDPKAFVDGHQFRDVCKTPGLGTLSGWTHTHIFSDATPPQTPSSTQTPNPFETGAGTATVTDEITTNLPASLATRALQPVFAYRQHQLQEDLKRGEEFAALAPQPLTFAVSGASGLVGTQVCAMLRQLGHKVIELSRHADRDSDTTRKWDTDSPNPDLLRGVDVLIHLAGHPIAGRFTEDHLEKVEGSRVGPTQKLAQLVAESDSVKTFVCASAVGFYGHTRPEKVDEQASVGEGQLAGVVKKWEEATEAAKQAGKRVVNVRCGLVIAGGSPLVDLLQLNVRVGGGKLGSGRQHFAWVAIDDVVDIYVRAALDEKLRGPVNAVAPDMVTNAQFTRQLAKVGGGAPLVPVPEAAPKLLLGEDGARELALADQNVVPNVLLELGHRFRYPTVRSALRHELLRERLLG</sequence>
<dbReference type="InterPro" id="IPR001509">
    <property type="entry name" value="Epimerase_deHydtase"/>
</dbReference>
<dbReference type="SUPFAM" id="SSF55961">
    <property type="entry name" value="Bet v1-like"/>
    <property type="match status" value="1"/>
</dbReference>
<dbReference type="eggNOG" id="COG4276">
    <property type="taxonomic scope" value="Bacteria"/>
</dbReference>
<name>F8DXR0_CORRG</name>
<dbReference type="Gene3D" id="3.30.530.20">
    <property type="match status" value="1"/>
</dbReference>
<accession>F8DXR0</accession>
<dbReference type="RefSeq" id="WP_013889379.1">
    <property type="nucleotide sequence ID" value="NC_015673.1"/>
</dbReference>
<dbReference type="STRING" id="662755.CRES_2044"/>
<evidence type="ECO:0000313" key="6">
    <source>
        <dbReference type="Proteomes" id="UP000000492"/>
    </source>
</evidence>
<evidence type="ECO:0000256" key="2">
    <source>
        <dbReference type="SAM" id="MobiDB-lite"/>
    </source>
</evidence>
<evidence type="ECO:0000259" key="4">
    <source>
        <dbReference type="Pfam" id="PF08338"/>
    </source>
</evidence>
<dbReference type="EMBL" id="CP002857">
    <property type="protein sequence ID" value="AEI10397.1"/>
    <property type="molecule type" value="Genomic_DNA"/>
</dbReference>
<dbReference type="InterPro" id="IPR010099">
    <property type="entry name" value="SDR39U1"/>
</dbReference>
<dbReference type="NCBIfam" id="TIGR01777">
    <property type="entry name" value="yfcH"/>
    <property type="match status" value="1"/>
</dbReference>
<dbReference type="Proteomes" id="UP000000492">
    <property type="component" value="Chromosome"/>
</dbReference>
<dbReference type="InterPro" id="IPR013549">
    <property type="entry name" value="DUF1731"/>
</dbReference>
<dbReference type="SUPFAM" id="SSF51735">
    <property type="entry name" value="NAD(P)-binding Rossmann-fold domains"/>
    <property type="match status" value="1"/>
</dbReference>
<reference evidence="5 6" key="1">
    <citation type="journal article" date="2012" name="BMC Genomics">
        <title>Complete genome sequence, lifestyle, and multi-drug resistance of the human pathogen Corynebacterium resistens DSM 45100 isolated from blood samples of a leukemia patient.</title>
        <authorList>
            <person name="Schroder J."/>
            <person name="Maus I."/>
            <person name="Meyer K."/>
            <person name="Wordemann S."/>
            <person name="Blom J."/>
            <person name="Jaenicke S."/>
            <person name="Schneider J."/>
            <person name="Trost E."/>
            <person name="Tauch A."/>
        </authorList>
    </citation>
    <scope>NUCLEOTIDE SEQUENCE [LARGE SCALE GENOMIC DNA]</scope>
    <source>
        <strain evidence="6">DSM 45100 / JCM 12819 / CCUG 50093 / GTC 2026 / SICGH 158</strain>
    </source>
</reference>
<evidence type="ECO:0000259" key="3">
    <source>
        <dbReference type="Pfam" id="PF01370"/>
    </source>
</evidence>
<dbReference type="eggNOG" id="COG1090">
    <property type="taxonomic scope" value="Bacteria"/>
</dbReference>
<dbReference type="InterPro" id="IPR036291">
    <property type="entry name" value="NAD(P)-bd_dom_sf"/>
</dbReference>
<keyword evidence="6" id="KW-1185">Reference proteome</keyword>
<dbReference type="Pfam" id="PF01370">
    <property type="entry name" value="Epimerase"/>
    <property type="match status" value="1"/>
</dbReference>
<comment type="similarity">
    <text evidence="1">Belongs to the NAD(P)-dependent epimerase/dehydratase family. SDR39U1 subfamily.</text>
</comment>
<evidence type="ECO:0008006" key="7">
    <source>
        <dbReference type="Google" id="ProtNLM"/>
    </source>
</evidence>
<dbReference type="HOGENOM" id="CLU_047373_4_0_11"/>
<dbReference type="Pfam" id="PF08338">
    <property type="entry name" value="DUF1731"/>
    <property type="match status" value="1"/>
</dbReference>
<feature type="region of interest" description="Disordered" evidence="2">
    <location>
        <begin position="99"/>
        <end position="121"/>
    </location>
</feature>
<evidence type="ECO:0000313" key="5">
    <source>
        <dbReference type="EMBL" id="AEI10397.1"/>
    </source>
</evidence>
<dbReference type="PANTHER" id="PTHR11092:SF0">
    <property type="entry name" value="EPIMERASE FAMILY PROTEIN SDR39U1"/>
    <property type="match status" value="1"/>
</dbReference>
<proteinExistence type="inferred from homology"/>
<feature type="domain" description="DUF1731" evidence="4">
    <location>
        <begin position="414"/>
        <end position="461"/>
    </location>
</feature>
<dbReference type="AlphaFoldDB" id="F8DXR0"/>
<protein>
    <recommendedName>
        <fullName evidence="7">TIGR01777 family protein</fullName>
    </recommendedName>
</protein>
<dbReference type="Gene3D" id="3.40.50.720">
    <property type="entry name" value="NAD(P)-binding Rossmann-like Domain"/>
    <property type="match status" value="1"/>
</dbReference>
<organism evidence="5 6">
    <name type="scientific">Corynebacterium resistens (strain DSM 45100 / JCM 12819 / GTC 2026 / SICGH 158)</name>
    <dbReference type="NCBI Taxonomy" id="662755"/>
    <lineage>
        <taxon>Bacteria</taxon>
        <taxon>Bacillati</taxon>
        <taxon>Actinomycetota</taxon>
        <taxon>Actinomycetes</taxon>
        <taxon>Mycobacteriales</taxon>
        <taxon>Corynebacteriaceae</taxon>
        <taxon>Corynebacterium</taxon>
    </lineage>
</organism>
<evidence type="ECO:0000256" key="1">
    <source>
        <dbReference type="ARBA" id="ARBA00009353"/>
    </source>
</evidence>
<gene>
    <name evidence="5" type="ordered locus">CRES_2044</name>
</gene>